<keyword evidence="3" id="KW-1185">Reference proteome</keyword>
<keyword evidence="1" id="KW-0812">Transmembrane</keyword>
<dbReference type="AlphaFoldDB" id="A0A345T387"/>
<reference evidence="3" key="1">
    <citation type="submission" date="2018-07" db="EMBL/GenBank/DDBJ databases">
        <title>Streptacidiphilus bronchialis DSM 106435 chromosome.</title>
        <authorList>
            <person name="Batra D."/>
            <person name="Gulvik C.A."/>
        </authorList>
    </citation>
    <scope>NUCLEOTIDE SEQUENCE [LARGE SCALE GENOMIC DNA]</scope>
    <source>
        <strain evidence="3">DSM 106435</strain>
    </source>
</reference>
<keyword evidence="1" id="KW-0472">Membrane</keyword>
<keyword evidence="1" id="KW-1133">Transmembrane helix</keyword>
<proteinExistence type="predicted"/>
<evidence type="ECO:0000256" key="1">
    <source>
        <dbReference type="SAM" id="Phobius"/>
    </source>
</evidence>
<feature type="transmembrane region" description="Helical" evidence="1">
    <location>
        <begin position="6"/>
        <end position="26"/>
    </location>
</feature>
<sequence length="92" mass="10210">MKRPSIVTGALAVVVGLGPAVLVFTLGRLDPQSGRRSVWLFFALAVAMLGIVYGGDWETWFRRRRRARARVRSALRQGSALCREAGQRRAGR</sequence>
<dbReference type="Proteomes" id="UP000249340">
    <property type="component" value="Chromosome"/>
</dbReference>
<dbReference type="KEGG" id="stri:C7M71_026620"/>
<evidence type="ECO:0000313" key="2">
    <source>
        <dbReference type="EMBL" id="AXI80442.1"/>
    </source>
</evidence>
<accession>A0A345T387</accession>
<protein>
    <submittedName>
        <fullName evidence="2">Uncharacterized protein</fullName>
    </submittedName>
</protein>
<gene>
    <name evidence="2" type="ORF">C7M71_026620</name>
</gene>
<feature type="transmembrane region" description="Helical" evidence="1">
    <location>
        <begin position="38"/>
        <end position="55"/>
    </location>
</feature>
<evidence type="ECO:0000313" key="3">
    <source>
        <dbReference type="Proteomes" id="UP000249340"/>
    </source>
</evidence>
<dbReference type="OrthoDB" id="9987052at2"/>
<dbReference type="EMBL" id="CP031264">
    <property type="protein sequence ID" value="AXI80442.1"/>
    <property type="molecule type" value="Genomic_DNA"/>
</dbReference>
<name>A0A345T387_9ACTN</name>
<organism evidence="2 3">
    <name type="scientific">Peterkaempfera bronchialis</name>
    <dbReference type="NCBI Taxonomy" id="2126346"/>
    <lineage>
        <taxon>Bacteria</taxon>
        <taxon>Bacillati</taxon>
        <taxon>Actinomycetota</taxon>
        <taxon>Actinomycetes</taxon>
        <taxon>Kitasatosporales</taxon>
        <taxon>Streptomycetaceae</taxon>
        <taxon>Peterkaempfera</taxon>
    </lineage>
</organism>